<evidence type="ECO:0000313" key="1">
    <source>
        <dbReference type="EMBL" id="KAF9530577.1"/>
    </source>
</evidence>
<organism evidence="1 2">
    <name type="scientific">Crepidotus variabilis</name>
    <dbReference type="NCBI Taxonomy" id="179855"/>
    <lineage>
        <taxon>Eukaryota</taxon>
        <taxon>Fungi</taxon>
        <taxon>Dikarya</taxon>
        <taxon>Basidiomycota</taxon>
        <taxon>Agaricomycotina</taxon>
        <taxon>Agaricomycetes</taxon>
        <taxon>Agaricomycetidae</taxon>
        <taxon>Agaricales</taxon>
        <taxon>Agaricineae</taxon>
        <taxon>Crepidotaceae</taxon>
        <taxon>Crepidotus</taxon>
    </lineage>
</organism>
<accession>A0A9P6EKQ1</accession>
<dbReference type="EMBL" id="MU157839">
    <property type="protein sequence ID" value="KAF9530577.1"/>
    <property type="molecule type" value="Genomic_DNA"/>
</dbReference>
<dbReference type="OrthoDB" id="3070764at2759"/>
<feature type="non-terminal residue" evidence="1">
    <location>
        <position position="64"/>
    </location>
</feature>
<evidence type="ECO:0000313" key="2">
    <source>
        <dbReference type="Proteomes" id="UP000807306"/>
    </source>
</evidence>
<reference evidence="1" key="1">
    <citation type="submission" date="2020-11" db="EMBL/GenBank/DDBJ databases">
        <authorList>
            <consortium name="DOE Joint Genome Institute"/>
            <person name="Ahrendt S."/>
            <person name="Riley R."/>
            <person name="Andreopoulos W."/>
            <person name="Labutti K."/>
            <person name="Pangilinan J."/>
            <person name="Ruiz-Duenas F.J."/>
            <person name="Barrasa J.M."/>
            <person name="Sanchez-Garcia M."/>
            <person name="Camarero S."/>
            <person name="Miyauchi S."/>
            <person name="Serrano A."/>
            <person name="Linde D."/>
            <person name="Babiker R."/>
            <person name="Drula E."/>
            <person name="Ayuso-Fernandez I."/>
            <person name="Pacheco R."/>
            <person name="Padilla G."/>
            <person name="Ferreira P."/>
            <person name="Barriuso J."/>
            <person name="Kellner H."/>
            <person name="Castanera R."/>
            <person name="Alfaro M."/>
            <person name="Ramirez L."/>
            <person name="Pisabarro A.G."/>
            <person name="Kuo A."/>
            <person name="Tritt A."/>
            <person name="Lipzen A."/>
            <person name="He G."/>
            <person name="Yan M."/>
            <person name="Ng V."/>
            <person name="Cullen D."/>
            <person name="Martin F."/>
            <person name="Rosso M.-N."/>
            <person name="Henrissat B."/>
            <person name="Hibbett D."/>
            <person name="Martinez A.T."/>
            <person name="Grigoriev I.V."/>
        </authorList>
    </citation>
    <scope>NUCLEOTIDE SEQUENCE</scope>
    <source>
        <strain evidence="1">CBS 506.95</strain>
    </source>
</reference>
<sequence length="64" mass="6996">AQVYFDSLLPEGRGSPLYTPSPDLCLPKEYRKVGVRPGDVVIINNDGGISYLFNIFAAPDDPIN</sequence>
<feature type="non-terminal residue" evidence="1">
    <location>
        <position position="1"/>
    </location>
</feature>
<proteinExistence type="predicted"/>
<comment type="caution">
    <text evidence="1">The sequence shown here is derived from an EMBL/GenBank/DDBJ whole genome shotgun (WGS) entry which is preliminary data.</text>
</comment>
<keyword evidence="2" id="KW-1185">Reference proteome</keyword>
<protein>
    <submittedName>
        <fullName evidence="1">Uncharacterized protein</fullName>
    </submittedName>
</protein>
<dbReference type="Proteomes" id="UP000807306">
    <property type="component" value="Unassembled WGS sequence"/>
</dbReference>
<name>A0A9P6EKQ1_9AGAR</name>
<gene>
    <name evidence="1" type="ORF">CPB83DRAFT_741643</name>
</gene>
<dbReference type="AlphaFoldDB" id="A0A9P6EKQ1"/>